<dbReference type="InterPro" id="IPR036028">
    <property type="entry name" value="SH3-like_dom_sf"/>
</dbReference>
<dbReference type="CDD" id="cd11850">
    <property type="entry name" value="SH3_Abl"/>
    <property type="match status" value="1"/>
</dbReference>
<dbReference type="SMART" id="SM00252">
    <property type="entry name" value="SH2"/>
    <property type="match status" value="1"/>
</dbReference>
<dbReference type="InterPro" id="IPR050198">
    <property type="entry name" value="Non-receptor_tyrosine_kinases"/>
</dbReference>
<dbReference type="GO" id="GO:0000287">
    <property type="term" value="F:magnesium ion binding"/>
    <property type="evidence" value="ECO:0007669"/>
    <property type="project" value="UniProtKB-ARBA"/>
</dbReference>
<dbReference type="FunFam" id="1.20.120.330:FF:000003">
    <property type="entry name" value="Tyrosine-protein kinase"/>
    <property type="match status" value="1"/>
</dbReference>
<evidence type="ECO:0000256" key="4">
    <source>
        <dbReference type="ARBA" id="ARBA00022490"/>
    </source>
</evidence>
<dbReference type="GO" id="GO:0005524">
    <property type="term" value="F:ATP binding"/>
    <property type="evidence" value="ECO:0007669"/>
    <property type="project" value="UniProtKB-UniRule"/>
</dbReference>
<dbReference type="FunFam" id="3.30.200.20:FF:000037">
    <property type="entry name" value="Tyrosine-protein kinase"/>
    <property type="match status" value="1"/>
</dbReference>
<evidence type="ECO:0000256" key="14">
    <source>
        <dbReference type="ARBA" id="ARBA00022889"/>
    </source>
</evidence>
<dbReference type="GO" id="GO:0007155">
    <property type="term" value="P:cell adhesion"/>
    <property type="evidence" value="ECO:0007669"/>
    <property type="project" value="UniProtKB-KW"/>
</dbReference>
<dbReference type="Gene3D" id="3.30.200.20">
    <property type="entry name" value="Phosphorylase Kinase, domain 1"/>
    <property type="match status" value="1"/>
</dbReference>
<evidence type="ECO:0000256" key="25">
    <source>
        <dbReference type="RuleBase" id="RU362096"/>
    </source>
</evidence>
<dbReference type="Pfam" id="PF00018">
    <property type="entry name" value="SH3_1"/>
    <property type="match status" value="1"/>
</dbReference>
<dbReference type="SMART" id="SM00326">
    <property type="entry name" value="SH3"/>
    <property type="match status" value="1"/>
</dbReference>
<evidence type="ECO:0000313" key="30">
    <source>
        <dbReference type="EMBL" id="KAA8584572.1"/>
    </source>
</evidence>
<protein>
    <recommendedName>
        <fullName evidence="25">Tyrosine-protein kinase</fullName>
        <ecNumber evidence="25">2.7.10.2</ecNumber>
    </recommendedName>
</protein>
<evidence type="ECO:0000256" key="3">
    <source>
        <dbReference type="ARBA" id="ARBA00022443"/>
    </source>
</evidence>
<evidence type="ECO:0000256" key="18">
    <source>
        <dbReference type="ARBA" id="ARBA00023211"/>
    </source>
</evidence>
<keyword evidence="13" id="KW-0832">Ubl conjugation</keyword>
<feature type="compositionally biased region" description="Basic and acidic residues" evidence="26">
    <location>
        <begin position="698"/>
        <end position="708"/>
    </location>
</feature>
<dbReference type="PROSITE" id="PS50002">
    <property type="entry name" value="SH3"/>
    <property type="match status" value="1"/>
</dbReference>
<dbReference type="InterPro" id="IPR000980">
    <property type="entry name" value="SH2"/>
</dbReference>
<dbReference type="GO" id="GO:0030145">
    <property type="term" value="F:manganese ion binding"/>
    <property type="evidence" value="ECO:0007669"/>
    <property type="project" value="UniProtKB-ARBA"/>
</dbReference>
<dbReference type="GO" id="GO:2000145">
    <property type="term" value="P:regulation of cell motility"/>
    <property type="evidence" value="ECO:0007669"/>
    <property type="project" value="UniProtKB-ARBA"/>
</dbReference>
<comment type="cofactor">
    <cofactor evidence="1">
        <name>Mg(2+)</name>
        <dbReference type="ChEBI" id="CHEBI:18420"/>
    </cofactor>
</comment>
<evidence type="ECO:0000259" key="27">
    <source>
        <dbReference type="PROSITE" id="PS50001"/>
    </source>
</evidence>
<evidence type="ECO:0000259" key="29">
    <source>
        <dbReference type="PROSITE" id="PS50011"/>
    </source>
</evidence>
<dbReference type="SUPFAM" id="SSF55550">
    <property type="entry name" value="SH2 domain"/>
    <property type="match status" value="1"/>
</dbReference>
<dbReference type="PANTHER" id="PTHR24418">
    <property type="entry name" value="TYROSINE-PROTEIN KINASE"/>
    <property type="match status" value="1"/>
</dbReference>
<evidence type="ECO:0000256" key="24">
    <source>
        <dbReference type="PROSITE-ProRule" id="PRU10141"/>
    </source>
</evidence>
<comment type="similarity">
    <text evidence="25">Belongs to the protein kinase superfamily. Tyr protein kinase family.</text>
</comment>
<dbReference type="GO" id="GO:0015629">
    <property type="term" value="C:actin cytoskeleton"/>
    <property type="evidence" value="ECO:0007669"/>
    <property type="project" value="UniProtKB-ARBA"/>
</dbReference>
<dbReference type="FunFam" id="1.10.510.10:FF:001346">
    <property type="entry name" value="Uncharacterized protein"/>
    <property type="match status" value="1"/>
</dbReference>
<dbReference type="InterPro" id="IPR017441">
    <property type="entry name" value="Protein_kinase_ATP_BS"/>
</dbReference>
<dbReference type="InterPro" id="IPR000719">
    <property type="entry name" value="Prot_kinase_dom"/>
</dbReference>
<feature type="region of interest" description="Disordered" evidence="26">
    <location>
        <begin position="525"/>
        <end position="563"/>
    </location>
</feature>
<dbReference type="PRINTS" id="PR00401">
    <property type="entry name" value="SH2DOMAIN"/>
</dbReference>
<dbReference type="FunFam" id="2.30.30.40:FF:000010">
    <property type="entry name" value="Tyrosine-protein kinase"/>
    <property type="match status" value="1"/>
</dbReference>
<feature type="region of interest" description="Disordered" evidence="26">
    <location>
        <begin position="614"/>
        <end position="760"/>
    </location>
</feature>
<evidence type="ECO:0000256" key="11">
    <source>
        <dbReference type="ARBA" id="ARBA00022840"/>
    </source>
</evidence>
<evidence type="ECO:0000256" key="5">
    <source>
        <dbReference type="ARBA" id="ARBA00022553"/>
    </source>
</evidence>
<keyword evidence="12" id="KW-0460">Magnesium</keyword>
<evidence type="ECO:0000256" key="21">
    <source>
        <dbReference type="ARBA" id="ARBA00051245"/>
    </source>
</evidence>
<feature type="compositionally biased region" description="Polar residues" evidence="26">
    <location>
        <begin position="648"/>
        <end position="666"/>
    </location>
</feature>
<dbReference type="GO" id="GO:0030155">
    <property type="term" value="P:regulation of cell adhesion"/>
    <property type="evidence" value="ECO:0007669"/>
    <property type="project" value="UniProtKB-ARBA"/>
</dbReference>
<feature type="compositionally biased region" description="Polar residues" evidence="26">
    <location>
        <begin position="819"/>
        <end position="838"/>
    </location>
</feature>
<keyword evidence="9 24" id="KW-0547">Nucleotide-binding</keyword>
<feature type="region of interest" description="Disordered" evidence="26">
    <location>
        <begin position="458"/>
        <end position="496"/>
    </location>
</feature>
<dbReference type="InterPro" id="IPR001452">
    <property type="entry name" value="SH3_domain"/>
</dbReference>
<evidence type="ECO:0000256" key="1">
    <source>
        <dbReference type="ARBA" id="ARBA00001946"/>
    </source>
</evidence>
<evidence type="ECO:0000256" key="17">
    <source>
        <dbReference type="ARBA" id="ARBA00023137"/>
    </source>
</evidence>
<name>A0A5J5CR21_9PERO</name>
<dbReference type="InterPro" id="IPR001245">
    <property type="entry name" value="Ser-Thr/Tyr_kinase_cat_dom"/>
</dbReference>
<keyword evidence="31" id="KW-1185">Reference proteome</keyword>
<dbReference type="EMBL" id="VOFY01000016">
    <property type="protein sequence ID" value="KAA8584572.1"/>
    <property type="molecule type" value="Genomic_DNA"/>
</dbReference>
<dbReference type="Gene3D" id="1.10.510.10">
    <property type="entry name" value="Transferase(Phosphotransferase) domain 1"/>
    <property type="match status" value="2"/>
</dbReference>
<evidence type="ECO:0000256" key="22">
    <source>
        <dbReference type="PROSITE-ProRule" id="PRU00191"/>
    </source>
</evidence>
<feature type="region of interest" description="Disordered" evidence="26">
    <location>
        <begin position="787"/>
        <end position="907"/>
    </location>
</feature>
<accession>A0A5J5CR21</accession>
<evidence type="ECO:0000256" key="8">
    <source>
        <dbReference type="ARBA" id="ARBA00022723"/>
    </source>
</evidence>
<evidence type="ECO:0000259" key="28">
    <source>
        <dbReference type="PROSITE" id="PS50002"/>
    </source>
</evidence>
<evidence type="ECO:0000256" key="13">
    <source>
        <dbReference type="ARBA" id="ARBA00022843"/>
    </source>
</evidence>
<comment type="subcellular location">
    <subcellularLocation>
        <location evidence="2">Cytoplasm</location>
        <location evidence="2">Cytoskeleton</location>
    </subcellularLocation>
</comment>
<feature type="domain" description="SH3" evidence="28">
    <location>
        <begin position="58"/>
        <end position="118"/>
    </location>
</feature>
<dbReference type="GO" id="GO:0004715">
    <property type="term" value="F:non-membrane spanning protein tyrosine kinase activity"/>
    <property type="evidence" value="ECO:0007669"/>
    <property type="project" value="UniProtKB-EC"/>
</dbReference>
<dbReference type="InterPro" id="IPR015015">
    <property type="entry name" value="F-actin-binding"/>
</dbReference>
<dbReference type="FunFam" id="3.30.505.10:FF:000004">
    <property type="entry name" value="Tyrosine-protein kinase"/>
    <property type="match status" value="1"/>
</dbReference>
<keyword evidence="19" id="KW-0206">Cytoskeleton</keyword>
<reference evidence="30 31" key="1">
    <citation type="submission" date="2019-08" db="EMBL/GenBank/DDBJ databases">
        <title>A chromosome-level genome assembly, high-density linkage maps, and genome scans reveal the genomic architecture of hybrid incompatibilities underlying speciation via character displacement in darters (Percidae: Etheostominae).</title>
        <authorList>
            <person name="Moran R.L."/>
            <person name="Catchen J.M."/>
            <person name="Fuller R.C."/>
        </authorList>
    </citation>
    <scope>NUCLEOTIDE SEQUENCE [LARGE SCALE GENOMIC DNA]</scope>
    <source>
        <strain evidence="30">EspeVRDwgs_2016</strain>
        <tissue evidence="30">Muscle</tissue>
    </source>
</reference>
<keyword evidence="6 25" id="KW-0808">Transferase</keyword>
<dbReference type="SMART" id="SM00808">
    <property type="entry name" value="FABD"/>
    <property type="match status" value="1"/>
</dbReference>
<evidence type="ECO:0000313" key="31">
    <source>
        <dbReference type="Proteomes" id="UP000327493"/>
    </source>
</evidence>
<dbReference type="Gene3D" id="2.30.30.40">
    <property type="entry name" value="SH3 Domains"/>
    <property type="match status" value="1"/>
</dbReference>
<feature type="compositionally biased region" description="Polar residues" evidence="26">
    <location>
        <begin position="851"/>
        <end position="862"/>
    </location>
</feature>
<evidence type="ECO:0000256" key="19">
    <source>
        <dbReference type="ARBA" id="ARBA00023212"/>
    </source>
</evidence>
<dbReference type="GO" id="GO:0007165">
    <property type="term" value="P:signal transduction"/>
    <property type="evidence" value="ECO:0007669"/>
    <property type="project" value="UniProtKB-ARBA"/>
</dbReference>
<dbReference type="SUPFAM" id="SSF50044">
    <property type="entry name" value="SH3-domain"/>
    <property type="match status" value="1"/>
</dbReference>
<evidence type="ECO:0000256" key="10">
    <source>
        <dbReference type="ARBA" id="ARBA00022777"/>
    </source>
</evidence>
<feature type="compositionally biased region" description="Low complexity" evidence="26">
    <location>
        <begin position="882"/>
        <end position="907"/>
    </location>
</feature>
<comment type="caution">
    <text evidence="30">The sequence shown here is derived from an EMBL/GenBank/DDBJ whole genome shotgun (WGS) entry which is preliminary data.</text>
</comment>
<dbReference type="PROSITE" id="PS50011">
    <property type="entry name" value="PROTEIN_KINASE_DOM"/>
    <property type="match status" value="1"/>
</dbReference>
<evidence type="ECO:0000256" key="16">
    <source>
        <dbReference type="ARBA" id="ARBA00022999"/>
    </source>
</evidence>
<keyword evidence="16 22" id="KW-0727">SH2 domain</keyword>
<comment type="catalytic activity">
    <reaction evidence="21 25">
        <text>L-tyrosyl-[protein] + ATP = O-phospho-L-tyrosyl-[protein] + ADP + H(+)</text>
        <dbReference type="Rhea" id="RHEA:10596"/>
        <dbReference type="Rhea" id="RHEA-COMP:10136"/>
        <dbReference type="Rhea" id="RHEA-COMP:20101"/>
        <dbReference type="ChEBI" id="CHEBI:15378"/>
        <dbReference type="ChEBI" id="CHEBI:30616"/>
        <dbReference type="ChEBI" id="CHEBI:46858"/>
        <dbReference type="ChEBI" id="CHEBI:61978"/>
        <dbReference type="ChEBI" id="CHEBI:456216"/>
        <dbReference type="EC" id="2.7.10.2"/>
    </reaction>
</comment>
<dbReference type="SUPFAM" id="SSF56112">
    <property type="entry name" value="Protein kinase-like (PK-like)"/>
    <property type="match status" value="1"/>
</dbReference>
<dbReference type="Pfam" id="PF08919">
    <property type="entry name" value="F_actin_bind"/>
    <property type="match status" value="1"/>
</dbReference>
<keyword evidence="17 25" id="KW-0829">Tyrosine-protein kinase</keyword>
<dbReference type="Proteomes" id="UP000327493">
    <property type="component" value="Chromosome 16"/>
</dbReference>
<dbReference type="Pfam" id="PF07714">
    <property type="entry name" value="PK_Tyr_Ser-Thr"/>
    <property type="match status" value="2"/>
</dbReference>
<evidence type="ECO:0000256" key="26">
    <source>
        <dbReference type="SAM" id="MobiDB-lite"/>
    </source>
</evidence>
<organism evidence="30 31">
    <name type="scientific">Etheostoma spectabile</name>
    <name type="common">orangethroat darter</name>
    <dbReference type="NCBI Taxonomy" id="54343"/>
    <lineage>
        <taxon>Eukaryota</taxon>
        <taxon>Metazoa</taxon>
        <taxon>Chordata</taxon>
        <taxon>Craniata</taxon>
        <taxon>Vertebrata</taxon>
        <taxon>Euteleostomi</taxon>
        <taxon>Actinopterygii</taxon>
        <taxon>Neopterygii</taxon>
        <taxon>Teleostei</taxon>
        <taxon>Neoteleostei</taxon>
        <taxon>Acanthomorphata</taxon>
        <taxon>Eupercaria</taxon>
        <taxon>Perciformes</taxon>
        <taxon>Percoidei</taxon>
        <taxon>Percidae</taxon>
        <taxon>Etheostomatinae</taxon>
        <taxon>Etheostoma</taxon>
    </lineage>
</organism>
<proteinExistence type="inferred from homology"/>
<evidence type="ECO:0000256" key="12">
    <source>
        <dbReference type="ARBA" id="ARBA00022842"/>
    </source>
</evidence>
<keyword evidence="20" id="KW-0449">Lipoprotein</keyword>
<dbReference type="CDD" id="cd09935">
    <property type="entry name" value="SH2_ABL"/>
    <property type="match status" value="1"/>
</dbReference>
<dbReference type="PROSITE" id="PS00107">
    <property type="entry name" value="PROTEIN_KINASE_ATP"/>
    <property type="match status" value="1"/>
</dbReference>
<keyword evidence="14" id="KW-0130">Cell adhesion</keyword>
<keyword evidence="7" id="KW-0519">Myristate</keyword>
<evidence type="ECO:0000256" key="6">
    <source>
        <dbReference type="ARBA" id="ARBA00022679"/>
    </source>
</evidence>
<evidence type="ECO:0000256" key="2">
    <source>
        <dbReference type="ARBA" id="ARBA00004245"/>
    </source>
</evidence>
<sequence>MLEICLKLVGCKSKKGLSSSSSCYLEEALQRPDFESQGLTEAARWNSKENLLAGPSENDPNLFVALYDFVASGDNTLSITKGEKLRVLGYNHNGEWCEAQTKNGQGWVPSNYITPVNSLEKHSWYHGPVSRNAAEYLLSSGINGSFLVRESESSPGQRSISLRYEGRVYHYRINTASDGKLYVSSESRFNTLAELVHHHSTVADGLITTLHYPAPKRNKPTIYGVSPNYDKWEMERTDITMKHKLGGGQYGEVYEGVWKKYNLTVAVKTLKEDTMEVEEFLKEAAVMKEIKHPNLVQLLGVCTREPPFYIITEFMTHGNLLDYLRECNREEVNAVVLLHMATQISSAMEYLEKKNFIHSTTSCLVPTSPAFGVLLWEIATYGMSPYPGIDLSQVYELLEKDYRMDRPEGCPEKVYELMRDCWRWNPLERPSFAETHQAFETMFQESSISDEVEKELGKKGKKATLGPVQQAPELPTKTRTLRKNIDNRDGDSPDPVELEVAVSSPMLPRKERLLLDSNLNEDDRLIPKDKNRGSGFLSLIKKKKKNAPAPPKRSSSFKDMDFQLDRRGVTPDLRDSDSFNNGALLAINDITHGLDSAKFLGNNNGAGGITNGAPTYPGPLFPRKKGAPAVPGPGGKAATTPPSEEESMSNSKRFLRSSSMHTSSDGTEWKSVTLPRDLGQRHFDSGTFGGKPALPRKRTSEQKGESNRRMGTLTPPPRLNTSSDGSSPFLGKETDASPGSSPQALTPKVVRRPGLPGLENSKTSALHAELLKPNVFPALGAAGDECRARRHKHSVDSSSVRERVKLQKPKPAPPPPPTNAKTGKISRSPTQELPTTSDIKAKGLPSLSEPYHTTTASDQARSPLNEGSKKLPLGSTSKPQPLKTSTSVSASLSSQSQGGFSSSLTSPSDLCSPTAFIPLVNTRRSLRKTAPRQAAERTPNSAVTREMVLEGTELLRAAICRNSEQTGSHSAVLEAGKNLSKYCVSYVDSIQQMRNKFAFREAINKLENSLRELQICPTATGGANTQQDFSKLLSSVKEIGDIVQR</sequence>
<keyword evidence="8" id="KW-0479">Metal-binding</keyword>
<feature type="binding site" evidence="24">
    <location>
        <position position="268"/>
    </location>
    <ligand>
        <name>ATP</name>
        <dbReference type="ChEBI" id="CHEBI:30616"/>
    </ligand>
</feature>
<feature type="domain" description="SH2" evidence="27">
    <location>
        <begin position="124"/>
        <end position="214"/>
    </location>
</feature>
<evidence type="ECO:0000256" key="7">
    <source>
        <dbReference type="ARBA" id="ARBA00022707"/>
    </source>
</evidence>
<dbReference type="InterPro" id="IPR035837">
    <property type="entry name" value="ABL_SH2"/>
</dbReference>
<dbReference type="EC" id="2.7.10.2" evidence="25"/>
<evidence type="ECO:0000256" key="23">
    <source>
        <dbReference type="PROSITE-ProRule" id="PRU00192"/>
    </source>
</evidence>
<dbReference type="AlphaFoldDB" id="A0A5J5CR21"/>
<dbReference type="InterPro" id="IPR011009">
    <property type="entry name" value="Kinase-like_dom_sf"/>
</dbReference>
<gene>
    <name evidence="30" type="ORF">FQN60_008357</name>
</gene>
<keyword evidence="4" id="KW-0963">Cytoplasm</keyword>
<dbReference type="Gene3D" id="3.30.505.10">
    <property type="entry name" value="SH2 domain"/>
    <property type="match status" value="1"/>
</dbReference>
<keyword evidence="15" id="KW-0007">Acetylation</keyword>
<dbReference type="GO" id="GO:0005737">
    <property type="term" value="C:cytoplasm"/>
    <property type="evidence" value="ECO:0007669"/>
    <property type="project" value="UniProtKB-ARBA"/>
</dbReference>
<dbReference type="Pfam" id="PF00017">
    <property type="entry name" value="SH2"/>
    <property type="match status" value="1"/>
</dbReference>
<dbReference type="InterPro" id="IPR036860">
    <property type="entry name" value="SH2_dom_sf"/>
</dbReference>
<evidence type="ECO:0000256" key="20">
    <source>
        <dbReference type="ARBA" id="ARBA00023288"/>
    </source>
</evidence>
<dbReference type="Gene3D" id="1.20.120.330">
    <property type="entry name" value="Nucleotidyltransferases domain 2"/>
    <property type="match status" value="1"/>
</dbReference>
<feature type="domain" description="Protein kinase" evidence="29">
    <location>
        <begin position="239"/>
        <end position="507"/>
    </location>
</feature>
<keyword evidence="5" id="KW-0597">Phosphoprotein</keyword>
<keyword evidence="18" id="KW-0464">Manganese</keyword>
<keyword evidence="3 23" id="KW-0728">SH3 domain</keyword>
<keyword evidence="11 24" id="KW-0067">ATP-binding</keyword>
<evidence type="ECO:0000256" key="15">
    <source>
        <dbReference type="ARBA" id="ARBA00022990"/>
    </source>
</evidence>
<dbReference type="PROSITE" id="PS50001">
    <property type="entry name" value="SH2"/>
    <property type="match status" value="1"/>
</dbReference>
<evidence type="ECO:0000256" key="9">
    <source>
        <dbReference type="ARBA" id="ARBA00022741"/>
    </source>
</evidence>
<keyword evidence="10 25" id="KW-0418">Kinase</keyword>